<name>A0A9P6GQQ8_9PLEO</name>
<sequence>MPTPRTSPEPNPGILQSLITLLPASHLDQHALETWICDVYLPGMLQTDTVQIVTAWRAASPGCGRRWIVLSEVQDLGMVGFGDGKHVGGGGLHAMLRTSDVFSGGVAVDEYVDIESRVLERVEVYGEEIQGGTADDVTTIIYAAMQPAPGGEGDLDAWYRDEHNEQMSKEPGYKRTTRYKPLFQTRNSGKGKPEGLDFVAFHQFGEGNKVGSEVEPLDPMTEWTKRCMAGCEKIDAAVYRKVKTLRGWMENIH</sequence>
<dbReference type="Proteomes" id="UP000756921">
    <property type="component" value="Unassembled WGS sequence"/>
</dbReference>
<dbReference type="AlphaFoldDB" id="A0A9P6GQQ8"/>
<dbReference type="GO" id="GO:0016787">
    <property type="term" value="F:hydrolase activity"/>
    <property type="evidence" value="ECO:0007669"/>
    <property type="project" value="UniProtKB-KW"/>
</dbReference>
<dbReference type="OrthoDB" id="2851338at2759"/>
<accession>A0A9P6GQQ8</accession>
<dbReference type="EMBL" id="WJXW01000003">
    <property type="protein sequence ID" value="KAF9738785.1"/>
    <property type="molecule type" value="Genomic_DNA"/>
</dbReference>
<reference evidence="1" key="1">
    <citation type="journal article" date="2020" name="Mol. Plant Microbe Interact.">
        <title>Genome Sequence of the Biocontrol Agent Coniothyrium minitans strain Conio (IMI 134523).</title>
        <authorList>
            <person name="Patel D."/>
            <person name="Shittu T.A."/>
            <person name="Baroncelli R."/>
            <person name="Muthumeenakshi S."/>
            <person name="Osborne T.H."/>
            <person name="Janganan T.K."/>
            <person name="Sreenivasaprasad S."/>
        </authorList>
    </citation>
    <scope>NUCLEOTIDE SEQUENCE</scope>
    <source>
        <strain evidence="1">Conio</strain>
    </source>
</reference>
<gene>
    <name evidence="1" type="ORF">PMIN01_04068</name>
</gene>
<organism evidence="1 2">
    <name type="scientific">Paraphaeosphaeria minitans</name>
    <dbReference type="NCBI Taxonomy" id="565426"/>
    <lineage>
        <taxon>Eukaryota</taxon>
        <taxon>Fungi</taxon>
        <taxon>Dikarya</taxon>
        <taxon>Ascomycota</taxon>
        <taxon>Pezizomycotina</taxon>
        <taxon>Dothideomycetes</taxon>
        <taxon>Pleosporomycetidae</taxon>
        <taxon>Pleosporales</taxon>
        <taxon>Massarineae</taxon>
        <taxon>Didymosphaeriaceae</taxon>
        <taxon>Paraphaeosphaeria</taxon>
    </lineage>
</organism>
<keyword evidence="2" id="KW-1185">Reference proteome</keyword>
<proteinExistence type="predicted"/>
<comment type="caution">
    <text evidence="1">The sequence shown here is derived from an EMBL/GenBank/DDBJ whole genome shotgun (WGS) entry which is preliminary data.</text>
</comment>
<protein>
    <submittedName>
        <fullName evidence="1">Alpha/beta hydrolase</fullName>
    </submittedName>
</protein>
<keyword evidence="1" id="KW-0378">Hydrolase</keyword>
<evidence type="ECO:0000313" key="2">
    <source>
        <dbReference type="Proteomes" id="UP000756921"/>
    </source>
</evidence>
<evidence type="ECO:0000313" key="1">
    <source>
        <dbReference type="EMBL" id="KAF9738785.1"/>
    </source>
</evidence>